<proteinExistence type="predicted"/>
<dbReference type="AlphaFoldDB" id="A0A367EWR8"/>
<accession>A0A367EWR8</accession>
<dbReference type="PANTHER" id="PTHR42791:SF1">
    <property type="entry name" value="N-ACETYLTRANSFERASE DOMAIN-CONTAINING PROTEIN"/>
    <property type="match status" value="1"/>
</dbReference>
<dbReference type="GO" id="GO:0016747">
    <property type="term" value="F:acyltransferase activity, transferring groups other than amino-acyl groups"/>
    <property type="evidence" value="ECO:0007669"/>
    <property type="project" value="InterPro"/>
</dbReference>
<dbReference type="InterPro" id="IPR052523">
    <property type="entry name" value="Trichothecene_AcTrans"/>
</dbReference>
<dbReference type="Pfam" id="PF13508">
    <property type="entry name" value="Acetyltransf_7"/>
    <property type="match status" value="1"/>
</dbReference>
<dbReference type="EMBL" id="QOIM01000024">
    <property type="protein sequence ID" value="RCG22523.1"/>
    <property type="molecule type" value="Genomic_DNA"/>
</dbReference>
<comment type="caution">
    <text evidence="3">The sequence shown here is derived from an EMBL/GenBank/DDBJ whole genome shotgun (WGS) entry which is preliminary data.</text>
</comment>
<organism evidence="3 4">
    <name type="scientific">Streptomyces reniochalinae</name>
    <dbReference type="NCBI Taxonomy" id="2250578"/>
    <lineage>
        <taxon>Bacteria</taxon>
        <taxon>Bacillati</taxon>
        <taxon>Actinomycetota</taxon>
        <taxon>Actinomycetes</taxon>
        <taxon>Kitasatosporales</taxon>
        <taxon>Streptomycetaceae</taxon>
        <taxon>Streptomyces</taxon>
    </lineage>
</organism>
<keyword evidence="4" id="KW-1185">Reference proteome</keyword>
<feature type="domain" description="N-acetyltransferase" evidence="2">
    <location>
        <begin position="23"/>
        <end position="91"/>
    </location>
</feature>
<evidence type="ECO:0000313" key="3">
    <source>
        <dbReference type="EMBL" id="RCG22523.1"/>
    </source>
</evidence>
<dbReference type="OrthoDB" id="7057833at2"/>
<dbReference type="PROSITE" id="PS51186">
    <property type="entry name" value="GNAT"/>
    <property type="match status" value="1"/>
</dbReference>
<dbReference type="SUPFAM" id="SSF55729">
    <property type="entry name" value="Acyl-CoA N-acyltransferases (Nat)"/>
    <property type="match status" value="1"/>
</dbReference>
<dbReference type="InterPro" id="IPR016181">
    <property type="entry name" value="Acyl_CoA_acyltransferase"/>
</dbReference>
<dbReference type="PANTHER" id="PTHR42791">
    <property type="entry name" value="GNAT FAMILY ACETYLTRANSFERASE"/>
    <property type="match status" value="1"/>
</dbReference>
<keyword evidence="3" id="KW-0808">Transferase</keyword>
<evidence type="ECO:0000259" key="2">
    <source>
        <dbReference type="PROSITE" id="PS51186"/>
    </source>
</evidence>
<reference evidence="3 4" key="1">
    <citation type="submission" date="2018-06" db="EMBL/GenBank/DDBJ databases">
        <title>Streptomyces reniochalinae sp. nov. and Streptomyces diacarnus sp. nov. from marine sponges.</title>
        <authorList>
            <person name="Li L."/>
        </authorList>
    </citation>
    <scope>NUCLEOTIDE SEQUENCE [LARGE SCALE GENOMIC DNA]</scope>
    <source>
        <strain evidence="3 4">LHW50302</strain>
    </source>
</reference>
<dbReference type="CDD" id="cd04301">
    <property type="entry name" value="NAT_SF"/>
    <property type="match status" value="1"/>
</dbReference>
<dbReference type="Gene3D" id="3.40.630.30">
    <property type="match status" value="1"/>
</dbReference>
<protein>
    <submittedName>
        <fullName evidence="3">GNAT family N-acetyltransferase</fullName>
    </submittedName>
</protein>
<evidence type="ECO:0000256" key="1">
    <source>
        <dbReference type="SAM" id="MobiDB-lite"/>
    </source>
</evidence>
<name>A0A367EWR8_9ACTN</name>
<sequence>MVAGRRAGPRRPGDARLSALGEATGEGHPHEDHAYVQAIAVTPGRQCLGIGGALLRHRLAGCDRQGLPACLEASSRRSRALYERHGFAVLG</sequence>
<dbReference type="InterPro" id="IPR000182">
    <property type="entry name" value="GNAT_dom"/>
</dbReference>
<gene>
    <name evidence="3" type="ORF">DQ392_05545</name>
</gene>
<evidence type="ECO:0000313" key="4">
    <source>
        <dbReference type="Proteomes" id="UP000253507"/>
    </source>
</evidence>
<dbReference type="Proteomes" id="UP000253507">
    <property type="component" value="Unassembled WGS sequence"/>
</dbReference>
<feature type="region of interest" description="Disordered" evidence="1">
    <location>
        <begin position="1"/>
        <end position="29"/>
    </location>
</feature>